<evidence type="ECO:0000313" key="7">
    <source>
        <dbReference type="Proteomes" id="UP001319104"/>
    </source>
</evidence>
<keyword evidence="4 5" id="KW-0472">Membrane</keyword>
<gene>
    <name evidence="6" type="ORF">KI659_05280</name>
</gene>
<proteinExistence type="predicted"/>
<evidence type="ECO:0000313" key="6">
    <source>
        <dbReference type="EMBL" id="MBS9523428.1"/>
    </source>
</evidence>
<comment type="subcellular location">
    <subcellularLocation>
        <location evidence="1">Membrane</location>
        <topology evidence="1">Multi-pass membrane protein</topology>
    </subcellularLocation>
</comment>
<feature type="transmembrane region" description="Helical" evidence="5">
    <location>
        <begin position="35"/>
        <end position="55"/>
    </location>
</feature>
<dbReference type="EMBL" id="JAHCMY010000002">
    <property type="protein sequence ID" value="MBS9523428.1"/>
    <property type="molecule type" value="Genomic_DNA"/>
</dbReference>
<feature type="transmembrane region" description="Helical" evidence="5">
    <location>
        <begin position="231"/>
        <end position="254"/>
    </location>
</feature>
<keyword evidence="7" id="KW-1185">Reference proteome</keyword>
<dbReference type="Pfam" id="PF01040">
    <property type="entry name" value="UbiA"/>
    <property type="match status" value="1"/>
</dbReference>
<feature type="transmembrane region" description="Helical" evidence="5">
    <location>
        <begin position="75"/>
        <end position="93"/>
    </location>
</feature>
<evidence type="ECO:0000256" key="1">
    <source>
        <dbReference type="ARBA" id="ARBA00004141"/>
    </source>
</evidence>
<feature type="transmembrane region" description="Helical" evidence="5">
    <location>
        <begin position="127"/>
        <end position="149"/>
    </location>
</feature>
<dbReference type="Proteomes" id="UP001319104">
    <property type="component" value="Unassembled WGS sequence"/>
</dbReference>
<organism evidence="6 7">
    <name type="scientific">Litoribacter ruber</name>
    <dbReference type="NCBI Taxonomy" id="702568"/>
    <lineage>
        <taxon>Bacteria</taxon>
        <taxon>Pseudomonadati</taxon>
        <taxon>Bacteroidota</taxon>
        <taxon>Cytophagia</taxon>
        <taxon>Cytophagales</taxon>
        <taxon>Cyclobacteriaceae</taxon>
        <taxon>Litoribacter</taxon>
    </lineage>
</organism>
<evidence type="ECO:0000256" key="3">
    <source>
        <dbReference type="ARBA" id="ARBA00022989"/>
    </source>
</evidence>
<accession>A0AAP2CF80</accession>
<dbReference type="GO" id="GO:0016020">
    <property type="term" value="C:membrane"/>
    <property type="evidence" value="ECO:0007669"/>
    <property type="project" value="UniProtKB-SubCell"/>
</dbReference>
<dbReference type="InterPro" id="IPR000537">
    <property type="entry name" value="UbiA_prenyltransferase"/>
</dbReference>
<evidence type="ECO:0000256" key="4">
    <source>
        <dbReference type="ARBA" id="ARBA00023136"/>
    </source>
</evidence>
<keyword evidence="3 5" id="KW-1133">Transmembrane helix</keyword>
<feature type="transmembrane region" description="Helical" evidence="5">
    <location>
        <begin position="199"/>
        <end position="225"/>
    </location>
</feature>
<evidence type="ECO:0000256" key="2">
    <source>
        <dbReference type="ARBA" id="ARBA00022692"/>
    </source>
</evidence>
<feature type="transmembrane region" description="Helical" evidence="5">
    <location>
        <begin position="161"/>
        <end position="179"/>
    </location>
</feature>
<evidence type="ECO:0000256" key="5">
    <source>
        <dbReference type="SAM" id="Phobius"/>
    </source>
</evidence>
<dbReference type="AlphaFoldDB" id="A0AAP2CF80"/>
<dbReference type="RefSeq" id="WP_213944321.1">
    <property type="nucleotide sequence ID" value="NZ_JAHCMY010000002.1"/>
</dbReference>
<keyword evidence="2 5" id="KW-0812">Transmembrane</keyword>
<comment type="caution">
    <text evidence="6">The sequence shown here is derived from an EMBL/GenBank/DDBJ whole genome shotgun (WGS) entry which is preliminary data.</text>
</comment>
<feature type="transmembrane region" description="Helical" evidence="5">
    <location>
        <begin position="12"/>
        <end position="29"/>
    </location>
</feature>
<protein>
    <submittedName>
        <fullName evidence="6">UbiA prenyltransferase family protein</fullName>
    </submittedName>
</protein>
<name>A0AAP2CF80_9BACT</name>
<reference evidence="6 7" key="1">
    <citation type="submission" date="2021-05" db="EMBL/GenBank/DDBJ databases">
        <authorList>
            <person name="Zhang Z.D."/>
            <person name="Osman G."/>
        </authorList>
    </citation>
    <scope>NUCLEOTIDE SEQUENCE [LARGE SCALE GENOMIC DNA]</scope>
    <source>
        <strain evidence="6 7">KCTC 32217</strain>
    </source>
</reference>
<feature type="transmembrane region" description="Helical" evidence="5">
    <location>
        <begin position="266"/>
        <end position="287"/>
    </location>
</feature>
<sequence length="296" mass="34074">MFKLSNWKLLRISFSFYLLPVFLFALAHSPNLDGFRLLIVFLALHLFLYPSSNAYNSFFDKDELSIAGIKHPPKVTPGLLYLSFIFLFTALVLGVWINFAFAGMVLLYALVSMAYSHPAIRLKKYPFIGWITAGFFQGLFTFAMAYAGLNGFGWNVFEKPHVLIPGLLTSLMILGNYPLTQVYQHEEDGRRGDRTMSLYLGYTGTFVFSSIWFLIAGAGFIYYFLGQSQIWAVWAFLAGVAPAILFFYTWFYFVRQNAEKYATYPWAMWMIRLSALGLNVFFAYYFLERTQVLQVI</sequence>
<dbReference type="GO" id="GO:0016765">
    <property type="term" value="F:transferase activity, transferring alkyl or aryl (other than methyl) groups"/>
    <property type="evidence" value="ECO:0007669"/>
    <property type="project" value="InterPro"/>
</dbReference>